<keyword evidence="1" id="KW-0436">Ligase</keyword>
<sequence>MKPIPSKNQGTNAMDVIDHKSSVRERVWSELRKVAVPDSRFHFDFGEFIADFEGGEEAVARLVAHDFYRNSNYIFITPDNCLDRLRLRALQDGKTVLMTTYSIKRGFWLLDPALISPDLYLYASTLDGMERVGKPLTLKEIEKMPTVDYMVTGTGAINLEGVRFGKGHGFFDAEWGMLYQLGRISVETPSAAVVHDCQVLDEKLVPDVYDTVADVIFTPTRTIAVESPHKPTCGILWDRLDPHMYETIPPLQELKAMGL</sequence>
<evidence type="ECO:0000313" key="2">
    <source>
        <dbReference type="Proteomes" id="UP000223606"/>
    </source>
</evidence>
<reference evidence="2" key="1">
    <citation type="submission" date="2017-09" db="EMBL/GenBank/DDBJ databases">
        <title>Genome sequence of Nannocystis excedens DSM 71.</title>
        <authorList>
            <person name="Blom J."/>
        </authorList>
    </citation>
    <scope>NUCLEOTIDE SEQUENCE [LARGE SCALE GENOMIC DNA]</scope>
    <source>
        <strain evidence="2">type strain: E19</strain>
    </source>
</reference>
<dbReference type="AlphaFoldDB" id="A0A2C9D8Y6"/>
<dbReference type="GO" id="GO:0005737">
    <property type="term" value="C:cytoplasm"/>
    <property type="evidence" value="ECO:0007669"/>
    <property type="project" value="TreeGrafter"/>
</dbReference>
<dbReference type="InterPro" id="IPR024185">
    <property type="entry name" value="FTHF_cligase-like_sf"/>
</dbReference>
<dbReference type="Gene3D" id="3.40.50.10420">
    <property type="entry name" value="NagB/RpiA/CoA transferase-like"/>
    <property type="match status" value="1"/>
</dbReference>
<dbReference type="EMBL" id="LT960614">
    <property type="protein sequence ID" value="SON56767.1"/>
    <property type="molecule type" value="Genomic_DNA"/>
</dbReference>
<dbReference type="GO" id="GO:0016874">
    <property type="term" value="F:ligase activity"/>
    <property type="evidence" value="ECO:0007669"/>
    <property type="project" value="UniProtKB-KW"/>
</dbReference>
<name>A0A2C9D8Y6_9HYPH</name>
<dbReference type="InterPro" id="IPR002698">
    <property type="entry name" value="FTHF_cligase"/>
</dbReference>
<keyword evidence="2" id="KW-1185">Reference proteome</keyword>
<dbReference type="KEGG" id="hdi:HDIA_3226"/>
<dbReference type="Pfam" id="PF01812">
    <property type="entry name" value="5-FTHF_cyc-lig"/>
    <property type="match status" value="1"/>
</dbReference>
<accession>A0A2C9D8Y6</accession>
<dbReference type="PANTHER" id="PTHR13017">
    <property type="entry name" value="5-FORMYLTETRAHYDROFOLATE CYCLO-LIGASE-RELATED"/>
    <property type="match status" value="1"/>
</dbReference>
<dbReference type="SUPFAM" id="SSF100950">
    <property type="entry name" value="NagB/RpiA/CoA transferase-like"/>
    <property type="match status" value="1"/>
</dbReference>
<dbReference type="InterPro" id="IPR037171">
    <property type="entry name" value="NagB/RpiA_transferase-like"/>
</dbReference>
<protein>
    <submittedName>
        <fullName evidence="1">5-formyltetrahydrofolate cyclo-ligase family protein</fullName>
    </submittedName>
</protein>
<dbReference type="Proteomes" id="UP000223606">
    <property type="component" value="Chromosome 1"/>
</dbReference>
<proteinExistence type="predicted"/>
<organism evidence="1 2">
    <name type="scientific">Hartmannibacter diazotrophicus</name>
    <dbReference type="NCBI Taxonomy" id="1482074"/>
    <lineage>
        <taxon>Bacteria</taxon>
        <taxon>Pseudomonadati</taxon>
        <taxon>Pseudomonadota</taxon>
        <taxon>Alphaproteobacteria</taxon>
        <taxon>Hyphomicrobiales</taxon>
        <taxon>Pleomorphomonadaceae</taxon>
        <taxon>Hartmannibacter</taxon>
    </lineage>
</organism>
<dbReference type="PANTHER" id="PTHR13017:SF0">
    <property type="entry name" value="METHENYLTETRAHYDROFOLATE SYNTHASE DOMAIN-CONTAINING PROTEIN"/>
    <property type="match status" value="1"/>
</dbReference>
<gene>
    <name evidence="1" type="ORF">HDIA_3226</name>
</gene>
<evidence type="ECO:0000313" key="1">
    <source>
        <dbReference type="EMBL" id="SON56767.1"/>
    </source>
</evidence>